<dbReference type="InterPro" id="IPR005801">
    <property type="entry name" value="ADC_synthase"/>
</dbReference>
<evidence type="ECO:0000259" key="1">
    <source>
        <dbReference type="Pfam" id="PF00425"/>
    </source>
</evidence>
<sequence>MTKASLKRVVEHYPLNASQIEDLHHKAGPLSRFILQRSEGGGTPPQFSYFGLEASLISQTDADRLTRGSPEETGDSPEFAKVPFKGGVFAYLPYDGGGTEGPQFWLVSKMLVIDHVNAIAFIVVSGAGANSTICQEIFDELVRVPNAVARPAATDAIERAEWAVDVSMEEYVGRIGEIQSRIGQGELQQAILSVGLSKRTNATAEAVFDVMRQRNSSPHIFLVRDEHTTLIGASPAMHLRKTGSLLTVETDAGTRRIGDTEEATQAIMQELLSSAKDLEEQKMIVDETIVDLKAIAADGKVNMPIELEVRKLGSVMHLFTVLEAEIKSDLSPLGAVLSCFPPSAVTGAPRRDAIKVIKDVERKPRGPYGGVVGMIGFDGSVDTAIILRSAWIDGDQITMRCGGGITHASVATEEYNECMNKARSMIDCVREAEGL</sequence>
<keyword evidence="3" id="KW-1185">Reference proteome</keyword>
<dbReference type="PANTHER" id="PTHR11236">
    <property type="entry name" value="AMINOBENZOATE/ANTHRANILATE SYNTHASE"/>
    <property type="match status" value="1"/>
</dbReference>
<dbReference type="PRINTS" id="PR00095">
    <property type="entry name" value="ANTSNTHASEI"/>
</dbReference>
<dbReference type="Pfam" id="PF00425">
    <property type="entry name" value="Chorismate_bind"/>
    <property type="match status" value="1"/>
</dbReference>
<accession>A0A109JU25</accession>
<dbReference type="RefSeq" id="WP_028749247.1">
    <property type="nucleotide sequence ID" value="NZ_LNCD01000055.1"/>
</dbReference>
<dbReference type="SUPFAM" id="SSF56322">
    <property type="entry name" value="ADC synthase"/>
    <property type="match status" value="1"/>
</dbReference>
<protein>
    <recommendedName>
        <fullName evidence="1">Chorismate-utilising enzyme C-terminal domain-containing protein</fullName>
    </recommendedName>
</protein>
<comment type="caution">
    <text evidence="2">The sequence shown here is derived from an EMBL/GenBank/DDBJ whole genome shotgun (WGS) entry which is preliminary data.</text>
</comment>
<feature type="domain" description="Chorismate-utilising enzyme C-terminal" evidence="1">
    <location>
        <begin position="169"/>
        <end position="421"/>
    </location>
</feature>
<name>A0A109JU25_9HYPH</name>
<evidence type="ECO:0000313" key="2">
    <source>
        <dbReference type="EMBL" id="KWV55152.1"/>
    </source>
</evidence>
<dbReference type="Proteomes" id="UP000068164">
    <property type="component" value="Unassembled WGS sequence"/>
</dbReference>
<dbReference type="InterPro" id="IPR019999">
    <property type="entry name" value="Anth_synth_I-like"/>
</dbReference>
<reference evidence="2 3" key="1">
    <citation type="submission" date="2015-11" db="EMBL/GenBank/DDBJ databases">
        <title>Draft Genome Sequence of the Strain BR 10423 (Rhizobium sp.) isolated from nodules of Mimosa pudica.</title>
        <authorList>
            <person name="Barauna A.C."/>
            <person name="Zilli J.E."/>
            <person name="Simoes-Araujo J.L."/>
            <person name="Reis V.M."/>
            <person name="James E.K."/>
            <person name="Reis F.B.Jr."/>
            <person name="Rouws L.F."/>
            <person name="Passos S.R."/>
            <person name="Gois S.R."/>
        </authorList>
    </citation>
    <scope>NUCLEOTIDE SEQUENCE [LARGE SCALE GENOMIC DNA]</scope>
    <source>
        <strain evidence="2 3">BR10423</strain>
    </source>
</reference>
<dbReference type="AlphaFoldDB" id="A0A109JU25"/>
<organism evidence="2 3">
    <name type="scientific">Rhizobium altiplani</name>
    <dbReference type="NCBI Taxonomy" id="1864509"/>
    <lineage>
        <taxon>Bacteria</taxon>
        <taxon>Pseudomonadati</taxon>
        <taxon>Pseudomonadota</taxon>
        <taxon>Alphaproteobacteria</taxon>
        <taxon>Hyphomicrobiales</taxon>
        <taxon>Rhizobiaceae</taxon>
        <taxon>Rhizobium/Agrobacterium group</taxon>
        <taxon>Rhizobium</taxon>
    </lineage>
</organism>
<proteinExistence type="predicted"/>
<gene>
    <name evidence="2" type="ORF">AS026_37900</name>
</gene>
<dbReference type="OrthoDB" id="9806579at2"/>
<dbReference type="InterPro" id="IPR015890">
    <property type="entry name" value="Chorismate_C"/>
</dbReference>
<dbReference type="Gene3D" id="3.60.120.10">
    <property type="entry name" value="Anthranilate synthase"/>
    <property type="match status" value="1"/>
</dbReference>
<evidence type="ECO:0000313" key="3">
    <source>
        <dbReference type="Proteomes" id="UP000068164"/>
    </source>
</evidence>
<dbReference type="GO" id="GO:0000162">
    <property type="term" value="P:L-tryptophan biosynthetic process"/>
    <property type="evidence" value="ECO:0007669"/>
    <property type="project" value="TreeGrafter"/>
</dbReference>
<dbReference type="EMBL" id="LNCD01000055">
    <property type="protein sequence ID" value="KWV55152.1"/>
    <property type="molecule type" value="Genomic_DNA"/>
</dbReference>
<dbReference type="PANTHER" id="PTHR11236:SF9">
    <property type="entry name" value="ANTHRANILATE SYNTHASE COMPONENT 1"/>
    <property type="match status" value="1"/>
</dbReference>